<protein>
    <submittedName>
        <fullName evidence="1">Uncharacterized protein</fullName>
    </submittedName>
</protein>
<dbReference type="AlphaFoldDB" id="A0A060HYP4"/>
<dbReference type="KEGG" id="rei:IE4771_CH02969"/>
<dbReference type="OrthoDB" id="8421165at2"/>
<dbReference type="RefSeq" id="WP_038689970.1">
    <property type="nucleotide sequence ID" value="NZ_CP006986.1"/>
</dbReference>
<sequence>MSVKTPSIVQRNFEEGTRPILEIAETVARLTNTKVSTIKWQKETYVPRHKKFVSDMVGVTEDGQIIHIEQETAPEGDLSVRMLEYATLIAVAFDMKQPITQYVYYTGDEPRKTKAVEHKMHWFMHKYYFLDAGSQEVCERLIKGSLPTAALSLLVRETDIAARYSTEISDRIAMLPVGQRQSAIDHCFRVASLRRRRKLFENILMSKIPYDPSLFLNPTAEAMVVDALIGQIPGAIADLSFDLSPEIEEYMLHKMGGWEMSKFLKHFRSFKSEEELMNAFDWTIEPEDKNEQSSQAENGM</sequence>
<accession>A0A060HYP4</accession>
<reference evidence="1 2" key="1">
    <citation type="submission" date="2013-12" db="EMBL/GenBank/DDBJ databases">
        <title>Complete genome sequence of Rhizobium etli bv. mimosae IE4771.</title>
        <authorList>
            <person name="Bustos P."/>
            <person name="Santamaria R.I."/>
            <person name="Lozano L."/>
            <person name="Ormeno-Orrillo E."/>
            <person name="Rogel M.A."/>
            <person name="Romero D."/>
            <person name="Cevallos M.A."/>
            <person name="Martinez-Romero E."/>
            <person name="Gonzalez V."/>
        </authorList>
    </citation>
    <scope>NUCLEOTIDE SEQUENCE [LARGE SCALE GENOMIC DNA]</scope>
    <source>
        <strain evidence="1 2">IE4771</strain>
    </source>
</reference>
<gene>
    <name evidence="1" type="ORF">IE4771_CH02969</name>
</gene>
<organism evidence="1 2">
    <name type="scientific">Rhizobium etli bv. mimosae str. IE4771</name>
    <dbReference type="NCBI Taxonomy" id="1432050"/>
    <lineage>
        <taxon>Bacteria</taxon>
        <taxon>Pseudomonadati</taxon>
        <taxon>Pseudomonadota</taxon>
        <taxon>Alphaproteobacteria</taxon>
        <taxon>Hyphomicrobiales</taxon>
        <taxon>Rhizobiaceae</taxon>
        <taxon>Rhizobium/Agrobacterium group</taxon>
        <taxon>Rhizobium</taxon>
    </lineage>
</organism>
<evidence type="ECO:0000313" key="1">
    <source>
        <dbReference type="EMBL" id="AIC28063.1"/>
    </source>
</evidence>
<evidence type="ECO:0000313" key="2">
    <source>
        <dbReference type="Proteomes" id="UP000027180"/>
    </source>
</evidence>
<dbReference type="Proteomes" id="UP000027180">
    <property type="component" value="Chromosome"/>
</dbReference>
<name>A0A060HYP4_RHIET</name>
<dbReference type="HOGENOM" id="CLU_927105_0_0_5"/>
<proteinExistence type="predicted"/>
<dbReference type="EMBL" id="CP006986">
    <property type="protein sequence ID" value="AIC28063.1"/>
    <property type="molecule type" value="Genomic_DNA"/>
</dbReference>